<dbReference type="EMBL" id="CP119311">
    <property type="protein sequence ID" value="WEK37400.1"/>
    <property type="molecule type" value="Genomic_DNA"/>
</dbReference>
<feature type="signal peptide" evidence="1">
    <location>
        <begin position="1"/>
        <end position="21"/>
    </location>
</feature>
<proteinExistence type="predicted"/>
<sequence>MKPFIPVYTLLILLGPATLLAQTSYTQPKVARERSLWHDNIDREQERLAKEPMSRLTADSSVLLQIRDAMGRQVDELQQEIELDSTLAGNIKIKYLRILENMVKGYNDTRGKKDFPAAQAPALLAGLRQAILLDNKKESIKPVIDNQDYGVGKTILDAMEYYSSDNPGINGSKVTLLRKYCGLHPDEILPKLRDNPNVYFADSLIKVAAYRDVRKLYDYAAARNKLGDRIRNHPDTLVNMVARMAGSRSGQLYFPFLDNLLRGKIRFEEIDSVKDNEFKYFRLMVRTRIDYARRLLPPFSDTASEMKALTDMMAYKAKQYFVREINALHNVSNPDVRFRRLDGLTAQELYYIAVLSEDELYTSSYVSGVYPRIFQRMSPARGDSLIMSVHGDYFRKFIKMAAGYNTLNHFLGTMGKDNAATLMQSFVIGLEKPKSGNDLEDAVDVADSYSSIMDKNHELADFILNRVKWSYDKNLREDNKRGMVIYNLLQILFQSADTARKVDLGALLGISSIYGQDYASLTDDSGRVVQQVFFYGDEDQDGQTSFANFMAMFRGKADWRINEKNPDWVTISSAKGKPVTIFANRPLYGEDDPDDKAQNKLIEYMQSKDLHPSVVIHRGHSYHLASTLRKLPPSARIVVLGSCGGYNNLNEVLTICRDAHIISSKQVGTKVVNEPILQAINNNLLAGKNIDWISMWKELSARFRNDALARERFDDYIPPYKNLGAIFIKAYRKAMGED</sequence>
<evidence type="ECO:0000256" key="1">
    <source>
        <dbReference type="SAM" id="SignalP"/>
    </source>
</evidence>
<evidence type="ECO:0000313" key="3">
    <source>
        <dbReference type="Proteomes" id="UP001220610"/>
    </source>
</evidence>
<gene>
    <name evidence="2" type="ORF">P0Y53_07795</name>
</gene>
<organism evidence="2 3">
    <name type="scientific">Candidatus Pseudobacter hemicellulosilyticus</name>
    <dbReference type="NCBI Taxonomy" id="3121375"/>
    <lineage>
        <taxon>Bacteria</taxon>
        <taxon>Pseudomonadati</taxon>
        <taxon>Bacteroidota</taxon>
        <taxon>Chitinophagia</taxon>
        <taxon>Chitinophagales</taxon>
        <taxon>Chitinophagaceae</taxon>
        <taxon>Pseudobacter</taxon>
    </lineage>
</organism>
<reference evidence="2" key="1">
    <citation type="submission" date="2023-03" db="EMBL/GenBank/DDBJ databases">
        <title>Andean soil-derived lignocellulolytic bacterial consortium as a source of novel taxa and putative plastic-active enzymes.</title>
        <authorList>
            <person name="Diaz-Garcia L."/>
            <person name="Chuvochina M."/>
            <person name="Feuerriegel G."/>
            <person name="Bunk B."/>
            <person name="Sproer C."/>
            <person name="Streit W.R."/>
            <person name="Rodriguez L.M."/>
            <person name="Overmann J."/>
            <person name="Jimenez D.J."/>
        </authorList>
    </citation>
    <scope>NUCLEOTIDE SEQUENCE</scope>
    <source>
        <strain evidence="2">MAG 7</strain>
    </source>
</reference>
<accession>A0AAJ6BH61</accession>
<evidence type="ECO:0000313" key="2">
    <source>
        <dbReference type="EMBL" id="WEK37400.1"/>
    </source>
</evidence>
<feature type="chain" id="PRO_5042493327" evidence="1">
    <location>
        <begin position="22"/>
        <end position="738"/>
    </location>
</feature>
<dbReference type="AlphaFoldDB" id="A0AAJ6BH61"/>
<dbReference type="Proteomes" id="UP001220610">
    <property type="component" value="Chromosome"/>
</dbReference>
<protein>
    <submittedName>
        <fullName evidence="2">Uncharacterized protein</fullName>
    </submittedName>
</protein>
<keyword evidence="1" id="KW-0732">Signal</keyword>
<name>A0AAJ6BH61_9BACT</name>